<evidence type="ECO:0000256" key="1">
    <source>
        <dbReference type="SAM" id="MobiDB-lite"/>
    </source>
</evidence>
<dbReference type="InParanoid" id="T1FNL4"/>
<dbReference type="HOGENOM" id="CLU_067861_1_2_1"/>
<dbReference type="GO" id="GO:0005643">
    <property type="term" value="C:nuclear pore"/>
    <property type="evidence" value="ECO:0000318"/>
    <property type="project" value="GO_Central"/>
</dbReference>
<dbReference type="Pfam" id="PF00638">
    <property type="entry name" value="Ran_BP1"/>
    <property type="match status" value="1"/>
</dbReference>
<dbReference type="InterPro" id="IPR000156">
    <property type="entry name" value="Ran_bind_dom"/>
</dbReference>
<accession>T1FNL4</accession>
<dbReference type="STRING" id="6412.T1FNL4"/>
<dbReference type="AlphaFoldDB" id="T1FNL4"/>
<organism evidence="4 5">
    <name type="scientific">Helobdella robusta</name>
    <name type="common">Californian leech</name>
    <dbReference type="NCBI Taxonomy" id="6412"/>
    <lineage>
        <taxon>Eukaryota</taxon>
        <taxon>Metazoa</taxon>
        <taxon>Spiralia</taxon>
        <taxon>Lophotrochozoa</taxon>
        <taxon>Annelida</taxon>
        <taxon>Clitellata</taxon>
        <taxon>Hirudinea</taxon>
        <taxon>Rhynchobdellida</taxon>
        <taxon>Glossiphoniidae</taxon>
        <taxon>Helobdella</taxon>
    </lineage>
</organism>
<protein>
    <recommendedName>
        <fullName evidence="2">RanBD1 domain-containing protein</fullName>
    </recommendedName>
</protein>
<dbReference type="SUPFAM" id="SSF50729">
    <property type="entry name" value="PH domain-like"/>
    <property type="match status" value="1"/>
</dbReference>
<dbReference type="InterPro" id="IPR045255">
    <property type="entry name" value="RanBP1-like"/>
</dbReference>
<dbReference type="PANTHER" id="PTHR23138">
    <property type="entry name" value="RAN BINDING PROTEIN"/>
    <property type="match status" value="1"/>
</dbReference>
<dbReference type="PANTHER" id="PTHR23138:SF94">
    <property type="entry name" value="RAN BINDING PROTEIN 1"/>
    <property type="match status" value="1"/>
</dbReference>
<dbReference type="CDD" id="cd13179">
    <property type="entry name" value="RanBD_RanBP1"/>
    <property type="match status" value="1"/>
</dbReference>
<reference evidence="5" key="1">
    <citation type="submission" date="2012-12" db="EMBL/GenBank/DDBJ databases">
        <authorList>
            <person name="Hellsten U."/>
            <person name="Grimwood J."/>
            <person name="Chapman J.A."/>
            <person name="Shapiro H."/>
            <person name="Aerts A."/>
            <person name="Otillar R.P."/>
            <person name="Terry A.Y."/>
            <person name="Boore J.L."/>
            <person name="Simakov O."/>
            <person name="Marletaz F."/>
            <person name="Cho S.-J."/>
            <person name="Edsinger-Gonzales E."/>
            <person name="Havlak P."/>
            <person name="Kuo D.-H."/>
            <person name="Larsson T."/>
            <person name="Lv J."/>
            <person name="Arendt D."/>
            <person name="Savage R."/>
            <person name="Osoegawa K."/>
            <person name="de Jong P."/>
            <person name="Lindberg D.R."/>
            <person name="Seaver E.C."/>
            <person name="Weisblat D.A."/>
            <person name="Putnam N.H."/>
            <person name="Grigoriev I.V."/>
            <person name="Rokhsar D.S."/>
        </authorList>
    </citation>
    <scope>NUCLEOTIDE SEQUENCE</scope>
</reference>
<gene>
    <name evidence="4" type="primary">20210411</name>
    <name evidence="3" type="ORF">HELRODRAFT_186048</name>
</gene>
<feature type="region of interest" description="Disordered" evidence="1">
    <location>
        <begin position="156"/>
        <end position="269"/>
    </location>
</feature>
<dbReference type="EMBL" id="AMQM01007186">
    <property type="status" value="NOT_ANNOTATED_CDS"/>
    <property type="molecule type" value="Genomic_DNA"/>
</dbReference>
<dbReference type="GeneID" id="20210411"/>
<feature type="compositionally biased region" description="Polar residues" evidence="1">
    <location>
        <begin position="219"/>
        <end position="231"/>
    </location>
</feature>
<dbReference type="RefSeq" id="XP_009027970.1">
    <property type="nucleotide sequence ID" value="XM_009029722.1"/>
</dbReference>
<dbReference type="GO" id="GO:0006913">
    <property type="term" value="P:nucleocytoplasmic transport"/>
    <property type="evidence" value="ECO:0007669"/>
    <property type="project" value="InterPro"/>
</dbReference>
<dbReference type="eggNOG" id="KOG0864">
    <property type="taxonomic scope" value="Eukaryota"/>
</dbReference>
<dbReference type="KEGG" id="hro:HELRODRAFT_186048"/>
<dbReference type="Proteomes" id="UP000015101">
    <property type="component" value="Unassembled WGS sequence"/>
</dbReference>
<dbReference type="GO" id="GO:0005737">
    <property type="term" value="C:cytoplasm"/>
    <property type="evidence" value="ECO:0000318"/>
    <property type="project" value="GO_Central"/>
</dbReference>
<feature type="compositionally biased region" description="Polar residues" evidence="1">
    <location>
        <begin position="246"/>
        <end position="262"/>
    </location>
</feature>
<dbReference type="OMA" id="VEPPEWK"/>
<dbReference type="EnsemblMetazoa" id="HelroT186048">
    <property type="protein sequence ID" value="HelroP186048"/>
    <property type="gene ID" value="HelroG186048"/>
</dbReference>
<dbReference type="FunFam" id="2.30.29.30:FF:000136">
    <property type="entry name" value="Ran-specific GTPase-activating protein-like"/>
    <property type="match status" value="1"/>
</dbReference>
<evidence type="ECO:0000313" key="3">
    <source>
        <dbReference type="EMBL" id="ESN94000.1"/>
    </source>
</evidence>
<feature type="compositionally biased region" description="Polar residues" evidence="1">
    <location>
        <begin position="162"/>
        <end position="180"/>
    </location>
</feature>
<dbReference type="PROSITE" id="PS50196">
    <property type="entry name" value="RANBD1"/>
    <property type="match status" value="1"/>
</dbReference>
<evidence type="ECO:0000259" key="2">
    <source>
        <dbReference type="PROSITE" id="PS50196"/>
    </source>
</evidence>
<reference evidence="3 5" key="2">
    <citation type="journal article" date="2013" name="Nature">
        <title>Insights into bilaterian evolution from three spiralian genomes.</title>
        <authorList>
            <person name="Simakov O."/>
            <person name="Marletaz F."/>
            <person name="Cho S.J."/>
            <person name="Edsinger-Gonzales E."/>
            <person name="Havlak P."/>
            <person name="Hellsten U."/>
            <person name="Kuo D.H."/>
            <person name="Larsson T."/>
            <person name="Lv J."/>
            <person name="Arendt D."/>
            <person name="Savage R."/>
            <person name="Osoegawa K."/>
            <person name="de Jong P."/>
            <person name="Grimwood J."/>
            <person name="Chapman J.A."/>
            <person name="Shapiro H."/>
            <person name="Aerts A."/>
            <person name="Otillar R.P."/>
            <person name="Terry A.Y."/>
            <person name="Boore J.L."/>
            <person name="Grigoriev I.V."/>
            <person name="Lindberg D.R."/>
            <person name="Seaver E.C."/>
            <person name="Weisblat D.A."/>
            <person name="Putnam N.H."/>
            <person name="Rokhsar D.S."/>
        </authorList>
    </citation>
    <scope>NUCLEOTIDE SEQUENCE</scope>
</reference>
<sequence length="269" mass="30041">MSLDDKEDVVIDNPDPHFEPIVSLAPVQVVTLEEDEEELVKLRAKLFRYDRESEPKEWKERGTGEVKILKHKVDGTCRILMRRDKTFKICANHYITPDLELKPNCGSDRAWCWSTLADFADEQPKSELLAIRFASSENAQKFKDAFDEARSLSVSRVEASKSAVSNKSIGENNNNTSATSEQEDNEDSKVGETGINGDVTNDCLHEADAKEESHDTKQPVDTTQSGDTNQQDDTKEIVDTIETDAGSKTPSDSSANVTQQLELMTVKDK</sequence>
<evidence type="ECO:0000313" key="4">
    <source>
        <dbReference type="EnsemblMetazoa" id="HelroP186048"/>
    </source>
</evidence>
<feature type="compositionally biased region" description="Basic and acidic residues" evidence="1">
    <location>
        <begin position="203"/>
        <end position="218"/>
    </location>
</feature>
<dbReference type="CTD" id="20210411"/>
<proteinExistence type="predicted"/>
<dbReference type="Gene3D" id="2.30.29.30">
    <property type="entry name" value="Pleckstrin-homology domain (PH domain)/Phosphotyrosine-binding domain (PTB)"/>
    <property type="match status" value="1"/>
</dbReference>
<evidence type="ECO:0000313" key="5">
    <source>
        <dbReference type="Proteomes" id="UP000015101"/>
    </source>
</evidence>
<dbReference type="EMBL" id="KB097579">
    <property type="protein sequence ID" value="ESN94000.1"/>
    <property type="molecule type" value="Genomic_DNA"/>
</dbReference>
<dbReference type="InterPro" id="IPR045256">
    <property type="entry name" value="RanBP1_RanBD"/>
</dbReference>
<dbReference type="InterPro" id="IPR011993">
    <property type="entry name" value="PH-like_dom_sf"/>
</dbReference>
<name>T1FNL4_HELRO</name>
<dbReference type="SMART" id="SM00160">
    <property type="entry name" value="RanBD"/>
    <property type="match status" value="1"/>
</dbReference>
<dbReference type="OrthoDB" id="2357150at2759"/>
<feature type="domain" description="RanBD1" evidence="2">
    <location>
        <begin position="17"/>
        <end position="151"/>
    </location>
</feature>
<keyword evidence="5" id="KW-1185">Reference proteome</keyword>
<reference evidence="4" key="3">
    <citation type="submission" date="2015-06" db="UniProtKB">
        <authorList>
            <consortium name="EnsemblMetazoa"/>
        </authorList>
    </citation>
    <scope>IDENTIFICATION</scope>
</reference>